<keyword evidence="5" id="KW-1185">Reference proteome</keyword>
<dbReference type="EMBL" id="CP049257">
    <property type="protein sequence ID" value="QIG44417.1"/>
    <property type="molecule type" value="Genomic_DNA"/>
</dbReference>
<proteinExistence type="predicted"/>
<name>A0A6G6WGY3_9ACTN</name>
<dbReference type="RefSeq" id="WP_165235792.1">
    <property type="nucleotide sequence ID" value="NZ_CP049257.1"/>
</dbReference>
<accession>A0A6G6WGY3</accession>
<reference evidence="4 5" key="1">
    <citation type="submission" date="2020-02" db="EMBL/GenBank/DDBJ databases">
        <title>Full genome sequence of Nocardioides sp. R-3366.</title>
        <authorList>
            <person name="Im W.-T."/>
        </authorList>
    </citation>
    <scope>NUCLEOTIDE SEQUENCE [LARGE SCALE GENOMIC DNA]</scope>
    <source>
        <strain evidence="4 5">R-3366</strain>
    </source>
</reference>
<sequence>MTTPLPERPDARWLRKRAKDVRRANPGWSLMTAQLHLAREHGFPSWPKLVAHVERLRGTSRPDEVPEQADPAAEFLRLACLTYGADDPARWARAAALAVATEDVWGAAARCNAAALRRLLAGNRKLASREGGPFGWPPLLYLAFARHDPHVSADAVRDAVLALREAGADVDARYWWHGLEPPFTALTGAFGGGEQSQPPHPQADALARVLLDEGADPNDGQALYNRMFTPDDSHLELLLEYGLDDPELLRDQLGWAVLHGFDDRVRLLVAHGVDPDTEVGGGYGVPRQPAVTAAAEAGHAGTAALLRELGARPAPTSVVAAVLAGDPVDPAQVPAAIAARPGLVAWAAAAGNPDAVRRAVALGWDVDRRARTDVPSDEEWETGLHAAAMNGDRAMVELLLSLGADPTVVDHRFGGTPAQWAAHGGHPELEALLSDRSG</sequence>
<keyword evidence="2 3" id="KW-0040">ANK repeat</keyword>
<dbReference type="AlphaFoldDB" id="A0A6G6WGY3"/>
<evidence type="ECO:0000256" key="3">
    <source>
        <dbReference type="PROSITE-ProRule" id="PRU00023"/>
    </source>
</evidence>
<evidence type="ECO:0000256" key="1">
    <source>
        <dbReference type="ARBA" id="ARBA00022737"/>
    </source>
</evidence>
<organism evidence="4 5">
    <name type="scientific">Nocardioides anomalus</name>
    <dbReference type="NCBI Taxonomy" id="2712223"/>
    <lineage>
        <taxon>Bacteria</taxon>
        <taxon>Bacillati</taxon>
        <taxon>Actinomycetota</taxon>
        <taxon>Actinomycetes</taxon>
        <taxon>Propionibacteriales</taxon>
        <taxon>Nocardioidaceae</taxon>
        <taxon>Nocardioides</taxon>
    </lineage>
</organism>
<dbReference type="PANTHER" id="PTHR24198:SF165">
    <property type="entry name" value="ANKYRIN REPEAT-CONTAINING PROTEIN-RELATED"/>
    <property type="match status" value="1"/>
</dbReference>
<evidence type="ECO:0000313" key="5">
    <source>
        <dbReference type="Proteomes" id="UP000502996"/>
    </source>
</evidence>
<dbReference type="PANTHER" id="PTHR24198">
    <property type="entry name" value="ANKYRIN REPEAT AND PROTEIN KINASE DOMAIN-CONTAINING PROTEIN"/>
    <property type="match status" value="1"/>
</dbReference>
<dbReference type="SUPFAM" id="SSF48403">
    <property type="entry name" value="Ankyrin repeat"/>
    <property type="match status" value="1"/>
</dbReference>
<evidence type="ECO:0000256" key="2">
    <source>
        <dbReference type="ARBA" id="ARBA00023043"/>
    </source>
</evidence>
<feature type="repeat" description="ANK" evidence="3">
    <location>
        <begin position="379"/>
        <end position="411"/>
    </location>
</feature>
<dbReference type="Proteomes" id="UP000502996">
    <property type="component" value="Chromosome"/>
</dbReference>
<dbReference type="InterPro" id="IPR002110">
    <property type="entry name" value="Ankyrin_rpt"/>
</dbReference>
<protein>
    <submittedName>
        <fullName evidence="4">Ankyrin repeat domain-containing protein</fullName>
    </submittedName>
</protein>
<dbReference type="KEGG" id="nano:G5V58_17985"/>
<dbReference type="SMART" id="SM00248">
    <property type="entry name" value="ANK"/>
    <property type="match status" value="3"/>
</dbReference>
<dbReference type="Pfam" id="PF12796">
    <property type="entry name" value="Ank_2"/>
    <property type="match status" value="1"/>
</dbReference>
<evidence type="ECO:0000313" key="4">
    <source>
        <dbReference type="EMBL" id="QIG44417.1"/>
    </source>
</evidence>
<dbReference type="PROSITE" id="PS50088">
    <property type="entry name" value="ANK_REPEAT"/>
    <property type="match status" value="1"/>
</dbReference>
<dbReference type="Gene3D" id="1.25.40.20">
    <property type="entry name" value="Ankyrin repeat-containing domain"/>
    <property type="match status" value="2"/>
</dbReference>
<gene>
    <name evidence="4" type="ORF">G5V58_17985</name>
</gene>
<keyword evidence="1" id="KW-0677">Repeat</keyword>
<dbReference type="PROSITE" id="PS50297">
    <property type="entry name" value="ANK_REP_REGION"/>
    <property type="match status" value="1"/>
</dbReference>
<dbReference type="InterPro" id="IPR036770">
    <property type="entry name" value="Ankyrin_rpt-contain_sf"/>
</dbReference>